<dbReference type="KEGG" id="pchm:VFPPC_00984"/>
<feature type="compositionally biased region" description="Pro residues" evidence="13">
    <location>
        <begin position="148"/>
        <end position="160"/>
    </location>
</feature>
<protein>
    <recommendedName>
        <fullName evidence="4">Chromatin modification-related protein EAF3</fullName>
    </recommendedName>
    <alternativeName>
        <fullName evidence="12">Chromatin modification-related protein eaf3</fullName>
    </alternativeName>
</protein>
<evidence type="ECO:0000256" key="5">
    <source>
        <dbReference type="ARBA" id="ARBA00022763"/>
    </source>
</evidence>
<dbReference type="GO" id="GO:0006355">
    <property type="term" value="P:regulation of DNA-templated transcription"/>
    <property type="evidence" value="ECO:0007669"/>
    <property type="project" value="InterPro"/>
</dbReference>
<keyword evidence="10" id="KW-0539">Nucleus</keyword>
<sequence>MGHCRELRARKPPKPARSANNDVSKTTKAANVAKVVKAKAGKGCKSAQAQGQPKIIPPRREYARQTFPLSNVRGCPQTDAAIMAPAPAPVLQQHPPCPGAPPESKRDSIASKIKRLRPVSDHLLQLPKPCHKYLSVQGRILFDNRYAVPPPTVKPPPSKPSTPSTTSSGLASPSTSTSTSTSPSRKRKATQEPEERTPKSQRKITEDTFHSKPMINLPVPDHIQAMLVDDWENITKNNQLVPLPHPKPVTRILEDYLSYERPHREEGSASMDILEEVVAGFREYFEKALSRILLYRFERHQYMDIRKLWDTDSSDYKSVCDVYGAEHLARLIVSLPELLAQTNMDQQSVSRLREEIGKFTVWLGRHCETYFVNEYETPSQEYVDKARSF</sequence>
<name>A0A179G704_METCM</name>
<dbReference type="GeneID" id="28844889"/>
<dbReference type="Proteomes" id="UP000078397">
    <property type="component" value="Unassembled WGS sequence"/>
</dbReference>
<comment type="similarity">
    <text evidence="2">Belongs to the MRG family.</text>
</comment>
<evidence type="ECO:0000256" key="2">
    <source>
        <dbReference type="ARBA" id="ARBA00009093"/>
    </source>
</evidence>
<evidence type="ECO:0000256" key="12">
    <source>
        <dbReference type="ARBA" id="ARBA00072864"/>
    </source>
</evidence>
<dbReference type="GO" id="GO:0006325">
    <property type="term" value="P:chromatin organization"/>
    <property type="evidence" value="ECO:0007669"/>
    <property type="project" value="UniProtKB-KW"/>
</dbReference>
<keyword evidence="9" id="KW-0234">DNA repair</keyword>
<feature type="region of interest" description="Disordered" evidence="13">
    <location>
        <begin position="1"/>
        <end position="27"/>
    </location>
</feature>
<dbReference type="OrthoDB" id="124855at2759"/>
<dbReference type="AlphaFoldDB" id="A0A179G704"/>
<organism evidence="15 16">
    <name type="scientific">Pochonia chlamydosporia 170</name>
    <dbReference type="NCBI Taxonomy" id="1380566"/>
    <lineage>
        <taxon>Eukaryota</taxon>
        <taxon>Fungi</taxon>
        <taxon>Dikarya</taxon>
        <taxon>Ascomycota</taxon>
        <taxon>Pezizomycotina</taxon>
        <taxon>Sordariomycetes</taxon>
        <taxon>Hypocreomycetidae</taxon>
        <taxon>Hypocreales</taxon>
        <taxon>Clavicipitaceae</taxon>
        <taxon>Pochonia</taxon>
    </lineage>
</organism>
<dbReference type="GO" id="GO:0032221">
    <property type="term" value="C:Rpd3S complex"/>
    <property type="evidence" value="ECO:0007669"/>
    <property type="project" value="TreeGrafter"/>
</dbReference>
<dbReference type="GO" id="GO:0035267">
    <property type="term" value="C:NuA4 histone acetyltransferase complex"/>
    <property type="evidence" value="ECO:0007669"/>
    <property type="project" value="TreeGrafter"/>
</dbReference>
<dbReference type="InterPro" id="IPR026541">
    <property type="entry name" value="MRG_dom"/>
</dbReference>
<evidence type="ECO:0000259" key="14">
    <source>
        <dbReference type="Pfam" id="PF05712"/>
    </source>
</evidence>
<dbReference type="RefSeq" id="XP_018149294.1">
    <property type="nucleotide sequence ID" value="XM_018280895.1"/>
</dbReference>
<dbReference type="STRING" id="1380566.A0A179G704"/>
<dbReference type="PROSITE" id="PS51640">
    <property type="entry name" value="MRG"/>
    <property type="match status" value="1"/>
</dbReference>
<accession>A0A179G704</accession>
<feature type="domain" description="MRG" evidence="14">
    <location>
        <begin position="202"/>
        <end position="376"/>
    </location>
</feature>
<comment type="subunit">
    <text evidence="3">Component of the NuA4 histone acetyltransferase complex.</text>
</comment>
<dbReference type="InterPro" id="IPR008676">
    <property type="entry name" value="MRG"/>
</dbReference>
<evidence type="ECO:0000256" key="3">
    <source>
        <dbReference type="ARBA" id="ARBA00011353"/>
    </source>
</evidence>
<feature type="region of interest" description="Disordered" evidence="13">
    <location>
        <begin position="147"/>
        <end position="216"/>
    </location>
</feature>
<keyword evidence="8" id="KW-0804">Transcription</keyword>
<evidence type="ECO:0000256" key="6">
    <source>
        <dbReference type="ARBA" id="ARBA00022853"/>
    </source>
</evidence>
<comment type="function">
    <text evidence="11">Involved in deacetylation of histones, chromatin assembly and chromosome segregation. May act as a transcriptional oscillator, directing histone deacetylases to specific chromosomal domains. Component of the NuA4 histone acetyltransferase complex which is involved in transcriptional activation of selected genes principally by acetylation of nucleosomal histone H4 and H2A. The NuA4 complex is also involved in DNA repair.</text>
</comment>
<evidence type="ECO:0000256" key="11">
    <source>
        <dbReference type="ARBA" id="ARBA00057322"/>
    </source>
</evidence>
<dbReference type="FunFam" id="1.10.274.30:FF:000004">
    <property type="entry name" value="Putative Chromatin modification-related protein eaf3"/>
    <property type="match status" value="1"/>
</dbReference>
<evidence type="ECO:0000313" key="16">
    <source>
        <dbReference type="Proteomes" id="UP000078397"/>
    </source>
</evidence>
<comment type="caution">
    <text evidence="15">The sequence shown here is derived from an EMBL/GenBank/DDBJ whole genome shotgun (WGS) entry which is preliminary data.</text>
</comment>
<dbReference type="InterPro" id="IPR038217">
    <property type="entry name" value="MRG_C_sf"/>
</dbReference>
<keyword evidence="16" id="KW-1185">Reference proteome</keyword>
<dbReference type="PANTHER" id="PTHR10880">
    <property type="entry name" value="MORTALITY FACTOR 4-LIKE PROTEIN"/>
    <property type="match status" value="1"/>
</dbReference>
<gene>
    <name evidence="15" type="ORF">VFPPC_00984</name>
</gene>
<proteinExistence type="inferred from homology"/>
<reference evidence="15 16" key="1">
    <citation type="journal article" date="2016" name="PLoS Pathog.">
        <title>Biosynthesis of antibiotic leucinostatins in bio-control fungus Purpureocillium lilacinum and their inhibition on phytophthora revealed by genome mining.</title>
        <authorList>
            <person name="Wang G."/>
            <person name="Liu Z."/>
            <person name="Lin R."/>
            <person name="Li E."/>
            <person name="Mao Z."/>
            <person name="Ling J."/>
            <person name="Yang Y."/>
            <person name="Yin W.B."/>
            <person name="Xie B."/>
        </authorList>
    </citation>
    <scope>NUCLEOTIDE SEQUENCE [LARGE SCALE GENOMIC DNA]</scope>
    <source>
        <strain evidence="15">170</strain>
    </source>
</reference>
<evidence type="ECO:0000256" key="8">
    <source>
        <dbReference type="ARBA" id="ARBA00023163"/>
    </source>
</evidence>
<keyword evidence="6" id="KW-0156">Chromatin regulator</keyword>
<keyword evidence="5" id="KW-0227">DNA damage</keyword>
<evidence type="ECO:0000256" key="13">
    <source>
        <dbReference type="SAM" id="MobiDB-lite"/>
    </source>
</evidence>
<evidence type="ECO:0000256" key="9">
    <source>
        <dbReference type="ARBA" id="ARBA00023204"/>
    </source>
</evidence>
<keyword evidence="7" id="KW-0805">Transcription regulation</keyword>
<dbReference type="GO" id="GO:0006281">
    <property type="term" value="P:DNA repair"/>
    <property type="evidence" value="ECO:0007669"/>
    <property type="project" value="UniProtKB-KW"/>
</dbReference>
<feature type="compositionally biased region" description="Basic and acidic residues" evidence="13">
    <location>
        <begin position="189"/>
        <end position="210"/>
    </location>
</feature>
<dbReference type="PANTHER" id="PTHR10880:SF15">
    <property type="entry name" value="MSL COMPLEX SUBUNIT 3"/>
    <property type="match status" value="1"/>
</dbReference>
<evidence type="ECO:0000256" key="7">
    <source>
        <dbReference type="ARBA" id="ARBA00023015"/>
    </source>
</evidence>
<evidence type="ECO:0000256" key="4">
    <source>
        <dbReference type="ARBA" id="ARBA00018505"/>
    </source>
</evidence>
<dbReference type="EMBL" id="LSBJ02000001">
    <property type="protein sequence ID" value="OAQ73211.1"/>
    <property type="molecule type" value="Genomic_DNA"/>
</dbReference>
<evidence type="ECO:0000256" key="10">
    <source>
        <dbReference type="ARBA" id="ARBA00023242"/>
    </source>
</evidence>
<evidence type="ECO:0000256" key="1">
    <source>
        <dbReference type="ARBA" id="ARBA00004123"/>
    </source>
</evidence>
<evidence type="ECO:0000313" key="15">
    <source>
        <dbReference type="EMBL" id="OAQ73211.1"/>
    </source>
</evidence>
<dbReference type="Pfam" id="PF05712">
    <property type="entry name" value="MRG"/>
    <property type="match status" value="1"/>
</dbReference>
<dbReference type="Gene3D" id="1.10.274.30">
    <property type="entry name" value="MRG domain"/>
    <property type="match status" value="1"/>
</dbReference>
<comment type="subcellular location">
    <subcellularLocation>
        <location evidence="1">Nucleus</location>
    </subcellularLocation>
</comment>
<feature type="compositionally biased region" description="Low complexity" evidence="13">
    <location>
        <begin position="161"/>
        <end position="183"/>
    </location>
</feature>